<dbReference type="GO" id="GO:0005886">
    <property type="term" value="C:plasma membrane"/>
    <property type="evidence" value="ECO:0007669"/>
    <property type="project" value="UniProtKB-SubCell"/>
</dbReference>
<feature type="transmembrane region" description="Helical" evidence="7">
    <location>
        <begin position="273"/>
        <end position="294"/>
    </location>
</feature>
<keyword evidence="6 7" id="KW-0472">Membrane</keyword>
<dbReference type="HOGENOM" id="CLU_033541_1_1_5"/>
<evidence type="ECO:0000256" key="6">
    <source>
        <dbReference type="ARBA" id="ARBA00023136"/>
    </source>
</evidence>
<feature type="transmembrane region" description="Helical" evidence="7">
    <location>
        <begin position="210"/>
        <end position="231"/>
    </location>
</feature>
<organism evidence="8 9">
    <name type="scientific">Rhodomicrobium vannielii (strain ATCC 17100 / DSM 162 / LMG 4299 / NCIMB 10020 / ATH 3.1.1)</name>
    <dbReference type="NCBI Taxonomy" id="648757"/>
    <lineage>
        <taxon>Bacteria</taxon>
        <taxon>Pseudomonadati</taxon>
        <taxon>Pseudomonadota</taxon>
        <taxon>Alphaproteobacteria</taxon>
        <taxon>Hyphomicrobiales</taxon>
        <taxon>Hyphomicrobiaceae</taxon>
        <taxon>Rhodomicrobium</taxon>
    </lineage>
</organism>
<dbReference type="PANTHER" id="PTHR30106">
    <property type="entry name" value="INNER MEMBRANE PROTEIN YEIH-RELATED"/>
    <property type="match status" value="1"/>
</dbReference>
<evidence type="ECO:0000256" key="5">
    <source>
        <dbReference type="ARBA" id="ARBA00022989"/>
    </source>
</evidence>
<keyword evidence="3" id="KW-1003">Cell membrane</keyword>
<keyword evidence="5 7" id="KW-1133">Transmembrane helix</keyword>
<dbReference type="KEGG" id="rva:Rvan_2192"/>
<dbReference type="EMBL" id="CP002292">
    <property type="protein sequence ID" value="ADP71417.1"/>
    <property type="molecule type" value="Genomic_DNA"/>
</dbReference>
<dbReference type="Proteomes" id="UP000001399">
    <property type="component" value="Chromosome"/>
</dbReference>
<dbReference type="RefSeq" id="WP_013419800.1">
    <property type="nucleotide sequence ID" value="NC_014664.1"/>
</dbReference>
<protein>
    <submittedName>
        <fullName evidence="8">Uncharacterized protein family UPF0324</fullName>
    </submittedName>
</protein>
<feature type="transmembrane region" description="Helical" evidence="7">
    <location>
        <begin position="34"/>
        <end position="52"/>
    </location>
</feature>
<dbReference type="InterPro" id="IPR018383">
    <property type="entry name" value="UPF0324_pro"/>
</dbReference>
<dbReference type="AlphaFoldDB" id="E3I356"/>
<reference evidence="9" key="1">
    <citation type="journal article" date="2011" name="J. Bacteriol.">
        <title>Genome sequences of eight morphologically diverse alphaproteobacteria.</title>
        <authorList>
            <consortium name="US DOE Joint Genome Institute"/>
            <person name="Brown P.J."/>
            <person name="Kysela D.T."/>
            <person name="Buechlein A."/>
            <person name="Hemmerich C."/>
            <person name="Brun Y.V."/>
        </authorList>
    </citation>
    <scope>NUCLEOTIDE SEQUENCE [LARGE SCALE GENOMIC DNA]</scope>
    <source>
        <strain evidence="9">ATCC 17100 / ATH 3.1.1 / DSM 162 / LMG 4299</strain>
    </source>
</reference>
<evidence type="ECO:0000256" key="4">
    <source>
        <dbReference type="ARBA" id="ARBA00022692"/>
    </source>
</evidence>
<evidence type="ECO:0000256" key="3">
    <source>
        <dbReference type="ARBA" id="ARBA00022475"/>
    </source>
</evidence>
<dbReference type="Pfam" id="PF03601">
    <property type="entry name" value="Cons_hypoth698"/>
    <property type="match status" value="1"/>
</dbReference>
<comment type="subcellular location">
    <subcellularLocation>
        <location evidence="1">Cell membrane</location>
        <topology evidence="1">Multi-pass membrane protein</topology>
    </subcellularLocation>
</comment>
<accession>E3I356</accession>
<proteinExistence type="inferred from homology"/>
<feature type="transmembrane region" description="Helical" evidence="7">
    <location>
        <begin position="177"/>
        <end position="198"/>
    </location>
</feature>
<name>E3I356_RHOVT</name>
<evidence type="ECO:0000256" key="2">
    <source>
        <dbReference type="ARBA" id="ARBA00007977"/>
    </source>
</evidence>
<evidence type="ECO:0000313" key="9">
    <source>
        <dbReference type="Proteomes" id="UP000001399"/>
    </source>
</evidence>
<gene>
    <name evidence="8" type="ordered locus">Rvan_2192</name>
</gene>
<comment type="similarity">
    <text evidence="2">Belongs to the UPF0324 family.</text>
</comment>
<dbReference type="eggNOG" id="COG2855">
    <property type="taxonomic scope" value="Bacteria"/>
</dbReference>
<feature type="transmembrane region" description="Helical" evidence="7">
    <location>
        <begin position="333"/>
        <end position="357"/>
    </location>
</feature>
<dbReference type="PANTHER" id="PTHR30106:SF2">
    <property type="entry name" value="UPF0324 INNER MEMBRANE PROTEIN YEIH"/>
    <property type="match status" value="1"/>
</dbReference>
<feature type="transmembrane region" description="Helical" evidence="7">
    <location>
        <begin position="58"/>
        <end position="74"/>
    </location>
</feature>
<keyword evidence="4 7" id="KW-0812">Transmembrane</keyword>
<keyword evidence="9" id="KW-1185">Reference proteome</keyword>
<evidence type="ECO:0000313" key="8">
    <source>
        <dbReference type="EMBL" id="ADP71417.1"/>
    </source>
</evidence>
<feature type="transmembrane region" description="Helical" evidence="7">
    <location>
        <begin position="120"/>
        <end position="138"/>
    </location>
</feature>
<evidence type="ECO:0000256" key="7">
    <source>
        <dbReference type="SAM" id="Phobius"/>
    </source>
</evidence>
<feature type="transmembrane region" description="Helical" evidence="7">
    <location>
        <begin position="147"/>
        <end position="165"/>
    </location>
</feature>
<sequence length="359" mass="37762">MANIETVFHDEGDLRKRRRFHRLHRALRHRVGQSIWPGLFLVGTITGAAFALREVPGVATFSPLILAIVLGMAFHNLFGTPSRAREGVLFSMRKLLRIGIVLLGLQLTVGQVAAVGGAGVAIIAASLVATFVFTKWLGRMLGVERKLAELIAAGTSICGASAVIATNTVTNAHDEDVAYAVACVTLFGSIAMFVYPMLPAMLGLGPQGYGLWAGASIHEIAQVVAATFQSGQQAGEYGTIAKLSRVMMLAPLVLTLGFVASRRASAAEDGARASVPMPWFVLGFVALTLFNSVVDIPAEVRSGFGTLTMVLLTMALGAMGLETSFRKLAAKGLRPLALAASASLFIAAFSLGLVLSLPV</sequence>
<feature type="transmembrane region" description="Helical" evidence="7">
    <location>
        <begin position="243"/>
        <end position="261"/>
    </location>
</feature>
<evidence type="ECO:0000256" key="1">
    <source>
        <dbReference type="ARBA" id="ARBA00004651"/>
    </source>
</evidence>
<feature type="transmembrane region" description="Helical" evidence="7">
    <location>
        <begin position="300"/>
        <end position="321"/>
    </location>
</feature>